<comment type="caution">
    <text evidence="7">The sequence shown here is derived from an EMBL/GenBank/DDBJ whole genome shotgun (WGS) entry which is preliminary data.</text>
</comment>
<dbReference type="GO" id="GO:0006571">
    <property type="term" value="P:tyrosine biosynthetic process"/>
    <property type="evidence" value="ECO:0007669"/>
    <property type="project" value="TreeGrafter"/>
</dbReference>
<proteinExistence type="inferred from homology"/>
<reference evidence="7" key="1">
    <citation type="journal article" date="2021" name="Open Biol.">
        <title>Shared evolutionary footprints suggest mitochondrial oxidative damage underlies multiple complex I losses in fungi.</title>
        <authorList>
            <person name="Schikora-Tamarit M.A."/>
            <person name="Marcet-Houben M."/>
            <person name="Nosek J."/>
            <person name="Gabaldon T."/>
        </authorList>
    </citation>
    <scope>NUCLEOTIDE SEQUENCE</scope>
    <source>
        <strain evidence="7">CBS2887</strain>
    </source>
</reference>
<dbReference type="AlphaFoldDB" id="A0A9P8PXX1"/>
<evidence type="ECO:0000256" key="5">
    <source>
        <dbReference type="ARBA" id="ARBA00022898"/>
    </source>
</evidence>
<dbReference type="InterPro" id="IPR050859">
    <property type="entry name" value="Class-I_PLP-dep_aminotransf"/>
</dbReference>
<evidence type="ECO:0000313" key="7">
    <source>
        <dbReference type="EMBL" id="KAH3680348.1"/>
    </source>
</evidence>
<dbReference type="GO" id="GO:0019878">
    <property type="term" value="P:lysine biosynthetic process via aminoadipic acid"/>
    <property type="evidence" value="ECO:0007669"/>
    <property type="project" value="TreeGrafter"/>
</dbReference>
<dbReference type="GO" id="GO:0009074">
    <property type="term" value="P:aromatic amino acid family catabolic process"/>
    <property type="evidence" value="ECO:0007669"/>
    <property type="project" value="TreeGrafter"/>
</dbReference>
<evidence type="ECO:0000256" key="4">
    <source>
        <dbReference type="ARBA" id="ARBA00022679"/>
    </source>
</evidence>
<dbReference type="Gene3D" id="3.40.640.10">
    <property type="entry name" value="Type I PLP-dependent aspartate aminotransferase-like (Major domain)"/>
    <property type="match status" value="1"/>
</dbReference>
<dbReference type="PANTHER" id="PTHR42790">
    <property type="entry name" value="AMINOTRANSFERASE"/>
    <property type="match status" value="1"/>
</dbReference>
<dbReference type="OrthoDB" id="691673at2759"/>
<feature type="domain" description="Aminotransferase class I/classII large" evidence="6">
    <location>
        <begin position="115"/>
        <end position="505"/>
    </location>
</feature>
<dbReference type="SUPFAM" id="SSF53383">
    <property type="entry name" value="PLP-dependent transferases"/>
    <property type="match status" value="1"/>
</dbReference>
<sequence>MTVDYQAKYADNVSERSKNRFINTFYSFDIPEGIVKHANPISLGGGTPNEGFFPVESIHLNLIDEPFQHLSYEKKSPLTNKTDINVKEQIHELTNAASTYRYTENPAEEVSIARGFQYGETDGFPQIKKFARDLIEETNKPAYNDWDVIVANGSGDSLHKVADLFVDKGSTVLVEDFTFTPFNTGVANLGGVNIPVKINFKNVDNDPDFDYGVDVAFLEDLLDNWGADEAHYKGLSKPKSFYCIPTGQNPTGVTQSQEKRKQVYAICEKHNIIIIEDDPYGYIVLPKYSKGGANPYASPDFSIEKYKKEFLRPSYLQIDTSGRVIRLETFSKLFAPGLRLGFIVANKYLIQRIFVHTALSTRQPSGVSQLVFNSIVKQWGGVNGWIKWASKIAKHYTERRDVLLTELYDTEAYKKGLFSIVEPDAGMFIILFVNFDKIITDPKKWDNAFTQMKYLSLKYGVDVVYGNKMASNLDKDFSLEKSNFLRITIAAANDNAQLVEAAKRLSDTFIEFFEKLEAGEFNAALDAE</sequence>
<dbReference type="Pfam" id="PF00155">
    <property type="entry name" value="Aminotran_1_2"/>
    <property type="match status" value="1"/>
</dbReference>
<protein>
    <recommendedName>
        <fullName evidence="6">Aminotransferase class I/classII large domain-containing protein</fullName>
    </recommendedName>
</protein>
<dbReference type="InterPro" id="IPR004839">
    <property type="entry name" value="Aminotransferase_I/II_large"/>
</dbReference>
<evidence type="ECO:0000256" key="2">
    <source>
        <dbReference type="ARBA" id="ARBA00007441"/>
    </source>
</evidence>
<comment type="similarity">
    <text evidence="2">Belongs to the class-I pyridoxal-phosphate-dependent aminotransferase family.</text>
</comment>
<accession>A0A9P8PXX1</accession>
<dbReference type="EMBL" id="JAEUBG010004749">
    <property type="protein sequence ID" value="KAH3680348.1"/>
    <property type="molecule type" value="Genomic_DNA"/>
</dbReference>
<evidence type="ECO:0000256" key="3">
    <source>
        <dbReference type="ARBA" id="ARBA00022576"/>
    </source>
</evidence>
<dbReference type="GO" id="GO:0030170">
    <property type="term" value="F:pyridoxal phosphate binding"/>
    <property type="evidence" value="ECO:0007669"/>
    <property type="project" value="InterPro"/>
</dbReference>
<dbReference type="GO" id="GO:0047536">
    <property type="term" value="F:2-aminoadipate transaminase activity"/>
    <property type="evidence" value="ECO:0007669"/>
    <property type="project" value="TreeGrafter"/>
</dbReference>
<comment type="cofactor">
    <cofactor evidence="1">
        <name>pyridoxal 5'-phosphate</name>
        <dbReference type="ChEBI" id="CHEBI:597326"/>
    </cofactor>
</comment>
<dbReference type="Proteomes" id="UP000774326">
    <property type="component" value="Unassembled WGS sequence"/>
</dbReference>
<dbReference type="GO" id="GO:0008793">
    <property type="term" value="F:aromatic-amino-acid transaminase activity"/>
    <property type="evidence" value="ECO:0007669"/>
    <property type="project" value="TreeGrafter"/>
</dbReference>
<evidence type="ECO:0000313" key="8">
    <source>
        <dbReference type="Proteomes" id="UP000774326"/>
    </source>
</evidence>
<organism evidence="7 8">
    <name type="scientific">Wickerhamomyces pijperi</name>
    <name type="common">Yeast</name>
    <name type="synonym">Pichia pijperi</name>
    <dbReference type="NCBI Taxonomy" id="599730"/>
    <lineage>
        <taxon>Eukaryota</taxon>
        <taxon>Fungi</taxon>
        <taxon>Dikarya</taxon>
        <taxon>Ascomycota</taxon>
        <taxon>Saccharomycotina</taxon>
        <taxon>Saccharomycetes</taxon>
        <taxon>Phaffomycetales</taxon>
        <taxon>Wickerhamomycetaceae</taxon>
        <taxon>Wickerhamomyces</taxon>
    </lineage>
</organism>
<evidence type="ECO:0000256" key="1">
    <source>
        <dbReference type="ARBA" id="ARBA00001933"/>
    </source>
</evidence>
<keyword evidence="3" id="KW-0032">Aminotransferase</keyword>
<dbReference type="CDD" id="cd00609">
    <property type="entry name" value="AAT_like"/>
    <property type="match status" value="1"/>
</dbReference>
<gene>
    <name evidence="7" type="ORF">WICPIJ_008324</name>
</gene>
<name>A0A9P8PXX1_WICPI</name>
<dbReference type="InterPro" id="IPR015424">
    <property type="entry name" value="PyrdxlP-dep_Trfase"/>
</dbReference>
<keyword evidence="5" id="KW-0663">Pyridoxal phosphate</keyword>
<evidence type="ECO:0000259" key="6">
    <source>
        <dbReference type="Pfam" id="PF00155"/>
    </source>
</evidence>
<dbReference type="PANTHER" id="PTHR42790:SF2">
    <property type="entry name" value="AROMATIC AMINO ACID AMINOTRANSFERASE 2"/>
    <property type="match status" value="1"/>
</dbReference>
<dbReference type="InterPro" id="IPR015421">
    <property type="entry name" value="PyrdxlP-dep_Trfase_major"/>
</dbReference>
<reference evidence="7" key="2">
    <citation type="submission" date="2021-01" db="EMBL/GenBank/DDBJ databases">
        <authorList>
            <person name="Schikora-Tamarit M.A."/>
        </authorList>
    </citation>
    <scope>NUCLEOTIDE SEQUENCE</scope>
    <source>
        <strain evidence="7">CBS2887</strain>
    </source>
</reference>
<keyword evidence="4" id="KW-0808">Transferase</keyword>
<keyword evidence="8" id="KW-1185">Reference proteome</keyword>